<evidence type="ECO:0000313" key="1">
    <source>
        <dbReference type="EMBL" id="SVE47896.1"/>
    </source>
</evidence>
<gene>
    <name evidence="1" type="ORF">METZ01_LOCUS500750</name>
</gene>
<dbReference type="AlphaFoldDB" id="A0A383DTP3"/>
<accession>A0A383DTP3</accession>
<feature type="non-terminal residue" evidence="1">
    <location>
        <position position="1"/>
    </location>
</feature>
<organism evidence="1">
    <name type="scientific">marine metagenome</name>
    <dbReference type="NCBI Taxonomy" id="408172"/>
    <lineage>
        <taxon>unclassified sequences</taxon>
        <taxon>metagenomes</taxon>
        <taxon>ecological metagenomes</taxon>
    </lineage>
</organism>
<reference evidence="1" key="1">
    <citation type="submission" date="2018-05" db="EMBL/GenBank/DDBJ databases">
        <authorList>
            <person name="Lanie J.A."/>
            <person name="Ng W.-L."/>
            <person name="Kazmierczak K.M."/>
            <person name="Andrzejewski T.M."/>
            <person name="Davidsen T.M."/>
            <person name="Wayne K.J."/>
            <person name="Tettelin H."/>
            <person name="Glass J.I."/>
            <person name="Rusch D."/>
            <person name="Podicherti R."/>
            <person name="Tsui H.-C.T."/>
            <person name="Winkler M.E."/>
        </authorList>
    </citation>
    <scope>NUCLEOTIDE SEQUENCE</scope>
</reference>
<name>A0A383DTP3_9ZZZZ</name>
<sequence length="234" mass="25806">QGLTATIVTIESIDDFNEDLRGYEQVWEINWSDEANYGYLFSGTSVGSYSTATKNVFEDYLQAGGSMYKAGELDSSTYNTQNDNAVNLLSHVGGNLSYDGTFNGTGWQLEDDYQVGPTTDDTTFYSLATAKITTTDGSYMTTASSNSSYHGSAEWGPDVLDSNIHGTIMTHHDFNYLGNQSSYDEPNLAKTYSNWLEDESEANQGGITFDTEYLPKFETTYGWVATSNNTKNTV</sequence>
<dbReference type="EMBL" id="UINC01220119">
    <property type="protein sequence ID" value="SVE47896.1"/>
    <property type="molecule type" value="Genomic_DNA"/>
</dbReference>
<protein>
    <submittedName>
        <fullName evidence="1">Uncharacterized protein</fullName>
    </submittedName>
</protein>
<feature type="non-terminal residue" evidence="1">
    <location>
        <position position="234"/>
    </location>
</feature>
<proteinExistence type="predicted"/>